<feature type="domain" description="KIB1-4 beta-propeller" evidence="1">
    <location>
        <begin position="45"/>
        <end position="104"/>
    </location>
</feature>
<evidence type="ECO:0000259" key="1">
    <source>
        <dbReference type="Pfam" id="PF03478"/>
    </source>
</evidence>
<evidence type="ECO:0000313" key="2">
    <source>
        <dbReference type="EMBL" id="KAG5548370.1"/>
    </source>
</evidence>
<sequence length="125" mass="14227">MGLKSKKGKQSPLRKKTTIPRPWPTLAVIEEIDSRLRITGLSKSRAVPSVPSMHFKEYLVESNGEILLVFLIMSRKSIRSVDNVEVYRLRFDTISWVKMERIGDIGHCSWGLIVVCQSTQVKLDA</sequence>
<dbReference type="Proteomes" id="UP000823749">
    <property type="component" value="Chromosome 5"/>
</dbReference>
<keyword evidence="3" id="KW-1185">Reference proteome</keyword>
<dbReference type="AlphaFoldDB" id="A0AAV6K7E5"/>
<protein>
    <recommendedName>
        <fullName evidence="1">KIB1-4 beta-propeller domain-containing protein</fullName>
    </recommendedName>
</protein>
<proteinExistence type="predicted"/>
<name>A0AAV6K7E5_9ERIC</name>
<dbReference type="Pfam" id="PF03478">
    <property type="entry name" value="Beta-prop_KIB1-4"/>
    <property type="match status" value="1"/>
</dbReference>
<accession>A0AAV6K7E5</accession>
<evidence type="ECO:0000313" key="3">
    <source>
        <dbReference type="Proteomes" id="UP000823749"/>
    </source>
</evidence>
<comment type="caution">
    <text evidence="2">The sequence shown here is derived from an EMBL/GenBank/DDBJ whole genome shotgun (WGS) entry which is preliminary data.</text>
</comment>
<reference evidence="2" key="1">
    <citation type="submission" date="2020-08" db="EMBL/GenBank/DDBJ databases">
        <title>Plant Genome Project.</title>
        <authorList>
            <person name="Zhang R.-G."/>
        </authorList>
    </citation>
    <scope>NUCLEOTIDE SEQUENCE</scope>
    <source>
        <strain evidence="2">WSP0</strain>
        <tissue evidence="2">Leaf</tissue>
    </source>
</reference>
<dbReference type="EMBL" id="JACTNZ010000005">
    <property type="protein sequence ID" value="KAG5548370.1"/>
    <property type="molecule type" value="Genomic_DNA"/>
</dbReference>
<gene>
    <name evidence="2" type="ORF">RHGRI_013912</name>
</gene>
<organism evidence="2 3">
    <name type="scientific">Rhododendron griersonianum</name>
    <dbReference type="NCBI Taxonomy" id="479676"/>
    <lineage>
        <taxon>Eukaryota</taxon>
        <taxon>Viridiplantae</taxon>
        <taxon>Streptophyta</taxon>
        <taxon>Embryophyta</taxon>
        <taxon>Tracheophyta</taxon>
        <taxon>Spermatophyta</taxon>
        <taxon>Magnoliopsida</taxon>
        <taxon>eudicotyledons</taxon>
        <taxon>Gunneridae</taxon>
        <taxon>Pentapetalae</taxon>
        <taxon>asterids</taxon>
        <taxon>Ericales</taxon>
        <taxon>Ericaceae</taxon>
        <taxon>Ericoideae</taxon>
        <taxon>Rhodoreae</taxon>
        <taxon>Rhododendron</taxon>
    </lineage>
</organism>
<dbReference type="InterPro" id="IPR005174">
    <property type="entry name" value="KIB1-4_b-propeller"/>
</dbReference>